<name>A0A1M6FA52_9CLOT</name>
<dbReference type="STRING" id="1121298.SAMN05444401_1861"/>
<keyword evidence="1" id="KW-0812">Transmembrane</keyword>
<feature type="transmembrane region" description="Helical" evidence="1">
    <location>
        <begin position="114"/>
        <end position="134"/>
    </location>
</feature>
<protein>
    <submittedName>
        <fullName evidence="2">ABC-2 type transport system permease protein</fullName>
    </submittedName>
</protein>
<keyword evidence="1" id="KW-0472">Membrane</keyword>
<dbReference type="RefSeq" id="WP_073005749.1">
    <property type="nucleotide sequence ID" value="NZ_FQZO01000002.1"/>
</dbReference>
<feature type="transmembrane region" description="Helical" evidence="1">
    <location>
        <begin position="177"/>
        <end position="196"/>
    </location>
</feature>
<organism evidence="2 3">
    <name type="scientific">Clostridium amylolyticum</name>
    <dbReference type="NCBI Taxonomy" id="1121298"/>
    <lineage>
        <taxon>Bacteria</taxon>
        <taxon>Bacillati</taxon>
        <taxon>Bacillota</taxon>
        <taxon>Clostridia</taxon>
        <taxon>Eubacteriales</taxon>
        <taxon>Clostridiaceae</taxon>
        <taxon>Clostridium</taxon>
    </lineage>
</organism>
<sequence length="265" mass="30777">MQTLRKYGEISKITMANSLVYFWNFLSKNIFLVFILFIYLMLWKNIYSQKGSIVGGLTLNQMIWYLIVTELVTLSRTDIHIQVNEDVKTGNIAYLLNKPYNYVLYCFSYYVGEIGIKLFTNGIIGISIGLMYVGKLENFNFAHLPFIFLSLLAGCFINFFIYIILSLSSFWFEENNAFFWIYSKLIFTLGGMLMPIDLFPNWLKSLSGYLPFAYVTYVPAKLAVDFSFSNFYQQFIIQIVYLTIFFSLAMILYRKGAKNLNVNGG</sequence>
<keyword evidence="1" id="KW-1133">Transmembrane helix</keyword>
<keyword evidence="3" id="KW-1185">Reference proteome</keyword>
<dbReference type="AlphaFoldDB" id="A0A1M6FA52"/>
<dbReference type="Pfam" id="PF06182">
    <property type="entry name" value="ABC2_membrane_6"/>
    <property type="match status" value="1"/>
</dbReference>
<dbReference type="PANTHER" id="PTHR36832">
    <property type="entry name" value="SLR1174 PROTEIN-RELATED"/>
    <property type="match status" value="1"/>
</dbReference>
<proteinExistence type="predicted"/>
<feature type="transmembrane region" description="Helical" evidence="1">
    <location>
        <begin position="146"/>
        <end position="165"/>
    </location>
</feature>
<gene>
    <name evidence="2" type="ORF">SAMN05444401_1861</name>
</gene>
<dbReference type="Proteomes" id="UP000184080">
    <property type="component" value="Unassembled WGS sequence"/>
</dbReference>
<evidence type="ECO:0000313" key="2">
    <source>
        <dbReference type="EMBL" id="SHI94560.1"/>
    </source>
</evidence>
<feature type="transmembrane region" description="Helical" evidence="1">
    <location>
        <begin position="235"/>
        <end position="253"/>
    </location>
</feature>
<dbReference type="InterPro" id="IPR010390">
    <property type="entry name" value="ABC-2_transporter-like"/>
</dbReference>
<evidence type="ECO:0000313" key="3">
    <source>
        <dbReference type="Proteomes" id="UP000184080"/>
    </source>
</evidence>
<reference evidence="2 3" key="1">
    <citation type="submission" date="2016-11" db="EMBL/GenBank/DDBJ databases">
        <authorList>
            <person name="Jaros S."/>
            <person name="Januszkiewicz K."/>
            <person name="Wedrychowicz H."/>
        </authorList>
    </citation>
    <scope>NUCLEOTIDE SEQUENCE [LARGE SCALE GENOMIC DNA]</scope>
    <source>
        <strain evidence="2 3">DSM 21864</strain>
    </source>
</reference>
<evidence type="ECO:0000256" key="1">
    <source>
        <dbReference type="SAM" id="Phobius"/>
    </source>
</evidence>
<feature type="transmembrane region" description="Helical" evidence="1">
    <location>
        <begin position="21"/>
        <end position="42"/>
    </location>
</feature>
<dbReference type="OrthoDB" id="9783401at2"/>
<dbReference type="EMBL" id="FQZO01000002">
    <property type="protein sequence ID" value="SHI94560.1"/>
    <property type="molecule type" value="Genomic_DNA"/>
</dbReference>
<accession>A0A1M6FA52</accession>
<dbReference type="PANTHER" id="PTHR36832:SF1">
    <property type="entry name" value="SLR1174 PROTEIN"/>
    <property type="match status" value="1"/>
</dbReference>